<evidence type="ECO:0000313" key="2">
    <source>
        <dbReference type="Proteomes" id="UP001196413"/>
    </source>
</evidence>
<name>A0AAD5LXK4_PARTN</name>
<comment type="caution">
    <text evidence="1">The sequence shown here is derived from an EMBL/GenBank/DDBJ whole genome shotgun (WGS) entry which is preliminary data.</text>
</comment>
<dbReference type="EMBL" id="JAHQIW010000241">
    <property type="protein sequence ID" value="KAJ1346913.1"/>
    <property type="molecule type" value="Genomic_DNA"/>
</dbReference>
<keyword evidence="2" id="KW-1185">Reference proteome</keyword>
<dbReference type="AlphaFoldDB" id="A0AAD5LXK4"/>
<accession>A0AAD5LXK4</accession>
<reference evidence="1" key="1">
    <citation type="submission" date="2021-06" db="EMBL/GenBank/DDBJ databases">
        <title>Parelaphostrongylus tenuis whole genome reference sequence.</title>
        <authorList>
            <person name="Garwood T.J."/>
            <person name="Larsen P.A."/>
            <person name="Fountain-Jones N.M."/>
            <person name="Garbe J.R."/>
            <person name="Macchietto M.G."/>
            <person name="Kania S.A."/>
            <person name="Gerhold R.W."/>
            <person name="Richards J.E."/>
            <person name="Wolf T.M."/>
        </authorList>
    </citation>
    <scope>NUCLEOTIDE SEQUENCE</scope>
    <source>
        <strain evidence="1">MNPRO001-30</strain>
        <tissue evidence="1">Meninges</tissue>
    </source>
</reference>
<proteinExistence type="predicted"/>
<gene>
    <name evidence="1" type="ORF">KIN20_001839</name>
</gene>
<protein>
    <submittedName>
        <fullName evidence="1">Uncharacterized protein</fullName>
    </submittedName>
</protein>
<organism evidence="1 2">
    <name type="scientific">Parelaphostrongylus tenuis</name>
    <name type="common">Meningeal worm</name>
    <dbReference type="NCBI Taxonomy" id="148309"/>
    <lineage>
        <taxon>Eukaryota</taxon>
        <taxon>Metazoa</taxon>
        <taxon>Ecdysozoa</taxon>
        <taxon>Nematoda</taxon>
        <taxon>Chromadorea</taxon>
        <taxon>Rhabditida</taxon>
        <taxon>Rhabditina</taxon>
        <taxon>Rhabditomorpha</taxon>
        <taxon>Strongyloidea</taxon>
        <taxon>Metastrongylidae</taxon>
        <taxon>Parelaphostrongylus</taxon>
    </lineage>
</organism>
<dbReference type="Proteomes" id="UP001196413">
    <property type="component" value="Unassembled WGS sequence"/>
</dbReference>
<evidence type="ECO:0000313" key="1">
    <source>
        <dbReference type="EMBL" id="KAJ1346913.1"/>
    </source>
</evidence>
<sequence>MKARSYAKFVILSSEKMSLFRQAIILKKVRAQKNCTVEELQDNGVTRLCLMKTAHCRRISKQIGRPGCNSVDRVIVNLTQDMESSSIMM</sequence>